<evidence type="ECO:0000256" key="7">
    <source>
        <dbReference type="SAM" id="Phobius"/>
    </source>
</evidence>
<dbReference type="InterPro" id="IPR036640">
    <property type="entry name" value="ABC1_TM_sf"/>
</dbReference>
<name>A0A5D0MEF8_9BACT</name>
<evidence type="ECO:0000313" key="11">
    <source>
        <dbReference type="Proteomes" id="UP000324143"/>
    </source>
</evidence>
<keyword evidence="2 7" id="KW-0812">Transmembrane</keyword>
<dbReference type="GO" id="GO:0005524">
    <property type="term" value="F:ATP binding"/>
    <property type="evidence" value="ECO:0007669"/>
    <property type="project" value="UniProtKB-KW"/>
</dbReference>
<feature type="transmembrane region" description="Helical" evidence="7">
    <location>
        <begin position="53"/>
        <end position="75"/>
    </location>
</feature>
<dbReference type="InterPro" id="IPR003593">
    <property type="entry name" value="AAA+_ATPase"/>
</dbReference>
<dbReference type="SMART" id="SM00382">
    <property type="entry name" value="AAA"/>
    <property type="match status" value="1"/>
</dbReference>
<dbReference type="InterPro" id="IPR011527">
    <property type="entry name" value="ABC1_TM_dom"/>
</dbReference>
<feature type="domain" description="ABC transporter" evidence="8">
    <location>
        <begin position="333"/>
        <end position="568"/>
    </location>
</feature>
<evidence type="ECO:0000256" key="6">
    <source>
        <dbReference type="ARBA" id="ARBA00023136"/>
    </source>
</evidence>
<dbReference type="InterPro" id="IPR039421">
    <property type="entry name" value="Type_1_exporter"/>
</dbReference>
<dbReference type="Proteomes" id="UP000324143">
    <property type="component" value="Unassembled WGS sequence"/>
</dbReference>
<accession>A0A5D0MEF8</accession>
<feature type="domain" description="ABC transmembrane type-1" evidence="9">
    <location>
        <begin position="20"/>
        <end position="299"/>
    </location>
</feature>
<dbReference type="Pfam" id="PF00005">
    <property type="entry name" value="ABC_tran"/>
    <property type="match status" value="1"/>
</dbReference>
<evidence type="ECO:0000259" key="9">
    <source>
        <dbReference type="PROSITE" id="PS50929"/>
    </source>
</evidence>
<dbReference type="Pfam" id="PF00664">
    <property type="entry name" value="ABC_membrane"/>
    <property type="match status" value="1"/>
</dbReference>
<dbReference type="PANTHER" id="PTHR43394:SF1">
    <property type="entry name" value="ATP-BINDING CASSETTE SUB-FAMILY B MEMBER 10, MITOCHONDRIAL"/>
    <property type="match status" value="1"/>
</dbReference>
<organism evidence="10 11">
    <name type="scientific">Candidatus Mcinerneyibacterium aminivorans</name>
    <dbReference type="NCBI Taxonomy" id="2703815"/>
    <lineage>
        <taxon>Bacteria</taxon>
        <taxon>Candidatus Macinerneyibacteriota</taxon>
        <taxon>Candidatus Mcinerneyibacteria</taxon>
        <taxon>Candidatus Mcinerneyibacteriales</taxon>
        <taxon>Candidatus Mcinerneyibacteriaceae</taxon>
        <taxon>Candidatus Mcinerneyibacterium</taxon>
    </lineage>
</organism>
<keyword evidence="11" id="KW-1185">Reference proteome</keyword>
<dbReference type="InterPro" id="IPR003439">
    <property type="entry name" value="ABC_transporter-like_ATP-bd"/>
</dbReference>
<dbReference type="EMBL" id="VSIX01000009">
    <property type="protein sequence ID" value="TYB32057.1"/>
    <property type="molecule type" value="Genomic_DNA"/>
</dbReference>
<dbReference type="PROSITE" id="PS50893">
    <property type="entry name" value="ABC_TRANSPORTER_2"/>
    <property type="match status" value="1"/>
</dbReference>
<dbReference type="GO" id="GO:0015421">
    <property type="term" value="F:ABC-type oligopeptide transporter activity"/>
    <property type="evidence" value="ECO:0007669"/>
    <property type="project" value="TreeGrafter"/>
</dbReference>
<proteinExistence type="predicted"/>
<keyword evidence="5 7" id="KW-1133">Transmembrane helix</keyword>
<dbReference type="SUPFAM" id="SSF52540">
    <property type="entry name" value="P-loop containing nucleoside triphosphate hydrolases"/>
    <property type="match status" value="1"/>
</dbReference>
<comment type="caution">
    <text evidence="10">The sequence shown here is derived from an EMBL/GenBank/DDBJ whole genome shotgun (WGS) entry which is preliminary data.</text>
</comment>
<feature type="transmembrane region" description="Helical" evidence="7">
    <location>
        <begin position="233"/>
        <end position="256"/>
    </location>
</feature>
<evidence type="ECO:0000256" key="1">
    <source>
        <dbReference type="ARBA" id="ARBA00004651"/>
    </source>
</evidence>
<dbReference type="PROSITE" id="PS50929">
    <property type="entry name" value="ABC_TM1F"/>
    <property type="match status" value="1"/>
</dbReference>
<dbReference type="FunFam" id="3.40.50.300:FF:000218">
    <property type="entry name" value="Multidrug ABC transporter ATP-binding protein"/>
    <property type="match status" value="1"/>
</dbReference>
<comment type="subcellular location">
    <subcellularLocation>
        <location evidence="1">Cell membrane</location>
        <topology evidence="1">Multi-pass membrane protein</topology>
    </subcellularLocation>
</comment>
<feature type="transmembrane region" description="Helical" evidence="7">
    <location>
        <begin position="262"/>
        <end position="284"/>
    </location>
</feature>
<dbReference type="GO" id="GO:0005886">
    <property type="term" value="C:plasma membrane"/>
    <property type="evidence" value="ECO:0007669"/>
    <property type="project" value="UniProtKB-SubCell"/>
</dbReference>
<dbReference type="SUPFAM" id="SSF90123">
    <property type="entry name" value="ABC transporter transmembrane region"/>
    <property type="match status" value="1"/>
</dbReference>
<dbReference type="AlphaFoldDB" id="A0A5D0MEF8"/>
<dbReference type="PROSITE" id="PS00211">
    <property type="entry name" value="ABC_TRANSPORTER_1"/>
    <property type="match status" value="1"/>
</dbReference>
<dbReference type="Gene3D" id="1.20.1560.10">
    <property type="entry name" value="ABC transporter type 1, transmembrane domain"/>
    <property type="match status" value="1"/>
</dbReference>
<dbReference type="InterPro" id="IPR027417">
    <property type="entry name" value="P-loop_NTPase"/>
</dbReference>
<evidence type="ECO:0000259" key="8">
    <source>
        <dbReference type="PROSITE" id="PS50893"/>
    </source>
</evidence>
<evidence type="ECO:0000313" key="10">
    <source>
        <dbReference type="EMBL" id="TYB32057.1"/>
    </source>
</evidence>
<dbReference type="PANTHER" id="PTHR43394">
    <property type="entry name" value="ATP-DEPENDENT PERMEASE MDL1, MITOCHONDRIAL"/>
    <property type="match status" value="1"/>
</dbReference>
<dbReference type="InterPro" id="IPR017871">
    <property type="entry name" value="ABC_transporter-like_CS"/>
</dbReference>
<feature type="transmembrane region" description="Helical" evidence="7">
    <location>
        <begin position="158"/>
        <end position="176"/>
    </location>
</feature>
<keyword evidence="3" id="KW-0547">Nucleotide-binding</keyword>
<keyword evidence="4 10" id="KW-0067">ATP-binding</keyword>
<reference evidence="10" key="1">
    <citation type="submission" date="2019-08" db="EMBL/GenBank/DDBJ databases">
        <title>Genomic characterization of a novel candidate phylum (ARYD3) from a high temperature, high salinity tertiary oil reservoir in north central Oklahoma, USA.</title>
        <authorList>
            <person name="Youssef N.H."/>
            <person name="Yadav A."/>
            <person name="Elshahed M.S."/>
        </authorList>
    </citation>
    <scope>NUCLEOTIDE SEQUENCE [LARGE SCALE GENOMIC DNA]</scope>
    <source>
        <strain evidence="10">ARYD3</strain>
    </source>
</reference>
<dbReference type="CDD" id="cd18549">
    <property type="entry name" value="ABC_6TM_YwjA_like"/>
    <property type="match status" value="1"/>
</dbReference>
<keyword evidence="6 7" id="KW-0472">Membrane</keyword>
<evidence type="ECO:0000256" key="5">
    <source>
        <dbReference type="ARBA" id="ARBA00022989"/>
    </source>
</evidence>
<protein>
    <submittedName>
        <fullName evidence="10">ABC transporter ATP-binding protein</fullName>
    </submittedName>
</protein>
<gene>
    <name evidence="10" type="ORF">FXF47_01005</name>
</gene>
<evidence type="ECO:0000256" key="4">
    <source>
        <dbReference type="ARBA" id="ARBA00022840"/>
    </source>
</evidence>
<feature type="transmembrane region" description="Helical" evidence="7">
    <location>
        <begin position="21"/>
        <end position="41"/>
    </location>
</feature>
<evidence type="ECO:0000256" key="2">
    <source>
        <dbReference type="ARBA" id="ARBA00022692"/>
    </source>
</evidence>
<dbReference type="GO" id="GO:0016887">
    <property type="term" value="F:ATP hydrolysis activity"/>
    <property type="evidence" value="ECO:0007669"/>
    <property type="project" value="InterPro"/>
</dbReference>
<dbReference type="Gene3D" id="3.40.50.300">
    <property type="entry name" value="P-loop containing nucleotide triphosphate hydrolases"/>
    <property type="match status" value="1"/>
</dbReference>
<sequence>MLKKFISYYKPHKGLFSLDMFVALVATTVEVFFPFLTRTLIRDYIPQKNVDLIINALYIMVGIYLIKLVCTYIRIKWGHILGVRMEYDMRADIFRHLQKLSFNYYDNTKTGHIMSRISNDLSKIAEVAHHAPENLILSILKILGAFLFMFSFNVKLALIALIPLPLMFLWGVFYGGKMRNGFRKVRRKIADINSTVENSIQGIREVKSYANESVELDKFENANSTFKYAKENVYAILGVFHSVFQFLSDFYFVIIIGAGTWLIFNGELGAADLIAFILYINIILKPINRLINFTEQFQRGSAAFERFLEVMKIDPDIEDKTDAYSYDDIKGKIEIKDLYFKYKNTKDMVLKNINIEVKNGEEIAIVGESGAGKSTLISLIPRFYEPDKGKILIDGHDIMNLKKNFLRNNIGIVRQDLFLFDGTIRDNIMYGKPDATEEEMIEAAKNANIFEFISSLENGFDTQVGERGVKLSGGQKQRISIARVFLKNPPMLIFDEATSSLDNESESLIQRSMYELSKNRTTIIIAHRLSTVKHVDKIHVLKNGEIIETGDHETLLEKEGYYYGLYTKNLF</sequence>
<evidence type="ECO:0000256" key="3">
    <source>
        <dbReference type="ARBA" id="ARBA00022741"/>
    </source>
</evidence>